<evidence type="ECO:0000313" key="1">
    <source>
        <dbReference type="EMBL" id="EDR06584.1"/>
    </source>
</evidence>
<dbReference type="OrthoDB" id="63935at2759"/>
<organism evidence="2">
    <name type="scientific">Laccaria bicolor (strain S238N-H82 / ATCC MYA-4686)</name>
    <name type="common">Bicoloured deceiver</name>
    <name type="synonym">Laccaria laccata var. bicolor</name>
    <dbReference type="NCBI Taxonomy" id="486041"/>
    <lineage>
        <taxon>Eukaryota</taxon>
        <taxon>Fungi</taxon>
        <taxon>Dikarya</taxon>
        <taxon>Basidiomycota</taxon>
        <taxon>Agaricomycotina</taxon>
        <taxon>Agaricomycetes</taxon>
        <taxon>Agaricomycetidae</taxon>
        <taxon>Agaricales</taxon>
        <taxon>Agaricineae</taxon>
        <taxon>Hydnangiaceae</taxon>
        <taxon>Laccaria</taxon>
    </lineage>
</organism>
<name>B0DG59_LACBS</name>
<dbReference type="SUPFAM" id="SSF51735">
    <property type="entry name" value="NAD(P)-binding Rossmann-fold domains"/>
    <property type="match status" value="1"/>
</dbReference>
<dbReference type="AlphaFoldDB" id="B0DG59"/>
<dbReference type="Gene3D" id="3.40.50.720">
    <property type="entry name" value="NAD(P)-binding Rossmann-like Domain"/>
    <property type="match status" value="1"/>
</dbReference>
<dbReference type="RefSeq" id="XP_001882956.1">
    <property type="nucleotide sequence ID" value="XM_001882921.1"/>
</dbReference>
<dbReference type="STRING" id="486041.B0DG59"/>
<gene>
    <name evidence="1" type="ORF">LACBIDRAFT_300157</name>
</gene>
<evidence type="ECO:0000313" key="2">
    <source>
        <dbReference type="Proteomes" id="UP000001194"/>
    </source>
</evidence>
<dbReference type="KEGG" id="lbc:LACBIDRAFT_300157"/>
<proteinExistence type="predicted"/>
<dbReference type="HOGENOM" id="CLU_066707_1_0_1"/>
<dbReference type="PANTHER" id="PTHR15020:SF50">
    <property type="entry name" value="UPF0659 PROTEIN YMR090W"/>
    <property type="match status" value="1"/>
</dbReference>
<reference evidence="1 2" key="1">
    <citation type="journal article" date="2008" name="Nature">
        <title>The genome of Laccaria bicolor provides insights into mycorrhizal symbiosis.</title>
        <authorList>
            <person name="Martin F."/>
            <person name="Aerts A."/>
            <person name="Ahren D."/>
            <person name="Brun A."/>
            <person name="Danchin E.G.J."/>
            <person name="Duchaussoy F."/>
            <person name="Gibon J."/>
            <person name="Kohler A."/>
            <person name="Lindquist E."/>
            <person name="Pereda V."/>
            <person name="Salamov A."/>
            <person name="Shapiro H.J."/>
            <person name="Wuyts J."/>
            <person name="Blaudez D."/>
            <person name="Buee M."/>
            <person name="Brokstein P."/>
            <person name="Canbaeck B."/>
            <person name="Cohen D."/>
            <person name="Courty P.E."/>
            <person name="Coutinho P.M."/>
            <person name="Delaruelle C."/>
            <person name="Detter J.C."/>
            <person name="Deveau A."/>
            <person name="DiFazio S."/>
            <person name="Duplessis S."/>
            <person name="Fraissinet-Tachet L."/>
            <person name="Lucic E."/>
            <person name="Frey-Klett P."/>
            <person name="Fourrey C."/>
            <person name="Feussner I."/>
            <person name="Gay G."/>
            <person name="Grimwood J."/>
            <person name="Hoegger P.J."/>
            <person name="Jain P."/>
            <person name="Kilaru S."/>
            <person name="Labbe J."/>
            <person name="Lin Y.C."/>
            <person name="Legue V."/>
            <person name="Le Tacon F."/>
            <person name="Marmeisse R."/>
            <person name="Melayah D."/>
            <person name="Montanini B."/>
            <person name="Muratet M."/>
            <person name="Nehls U."/>
            <person name="Niculita-Hirzel H."/>
            <person name="Oudot-Le Secq M.P."/>
            <person name="Peter M."/>
            <person name="Quesneville H."/>
            <person name="Rajashekar B."/>
            <person name="Reich M."/>
            <person name="Rouhier N."/>
            <person name="Schmutz J."/>
            <person name="Yin T."/>
            <person name="Chalot M."/>
            <person name="Henrissat B."/>
            <person name="Kuees U."/>
            <person name="Lucas S."/>
            <person name="Van de Peer Y."/>
            <person name="Podila G.K."/>
            <person name="Polle A."/>
            <person name="Pukkila P.J."/>
            <person name="Richardson P.M."/>
            <person name="Rouze P."/>
            <person name="Sanders I.R."/>
            <person name="Stajich J.E."/>
            <person name="Tunlid A."/>
            <person name="Tuskan G."/>
            <person name="Grigoriev I.V."/>
        </authorList>
    </citation>
    <scope>NUCLEOTIDE SEQUENCE [LARGE SCALE GENOMIC DNA]</scope>
    <source>
        <strain evidence="2">S238N-H82 / ATCC MYA-4686</strain>
    </source>
</reference>
<dbReference type="Proteomes" id="UP000001194">
    <property type="component" value="Unassembled WGS sequence"/>
</dbReference>
<protein>
    <submittedName>
        <fullName evidence="1">Predicted protein</fullName>
    </submittedName>
</protein>
<dbReference type="InParanoid" id="B0DG59"/>
<dbReference type="GeneID" id="6078521"/>
<dbReference type="EMBL" id="DS547108">
    <property type="protein sequence ID" value="EDR06584.1"/>
    <property type="molecule type" value="Genomic_DNA"/>
</dbReference>
<accession>B0DG59</accession>
<dbReference type="PANTHER" id="PTHR15020">
    <property type="entry name" value="FLAVIN REDUCTASE-RELATED"/>
    <property type="match status" value="1"/>
</dbReference>
<dbReference type="InterPro" id="IPR036291">
    <property type="entry name" value="NAD(P)-bd_dom_sf"/>
</dbReference>
<keyword evidence="2" id="KW-1185">Reference proteome</keyword>
<sequence>MSTALNLNVLSIGGSRNIGYFSSLKLLELGATVTFLLRTPSTFDTNTAIQKYVTSGTARLIKGDALVREDVERAWKEAAGKENKPIDVLLFTVGGTPKFSLLNGFTISPANLVTQSLLNTLSTIPPQPFQPRIITISSTGLTRTSHASLPLPLKPLYGYLLRVPHEDKVGAERVVAHCAGWKWDAKEDGEPGADIMGTEEWRGREGLPKEGELKRVLVIRPALLTDGDCLADKLEAKPGKCGKKELKKAYRVSEEELGGWTVSRKDVAHFVVDAIVHRWDEFENKCVSIAY</sequence>